<feature type="domain" description="Glycosyl hydrolase family 13 catalytic" evidence="1">
    <location>
        <begin position="41"/>
        <end position="476"/>
    </location>
</feature>
<gene>
    <name evidence="2" type="ORF">ACFSKW_39110</name>
</gene>
<dbReference type="SMART" id="SM00642">
    <property type="entry name" value="Aamy"/>
    <property type="match status" value="1"/>
</dbReference>
<comment type="caution">
    <text evidence="2">The sequence shown here is derived from an EMBL/GenBank/DDBJ whole genome shotgun (WGS) entry which is preliminary data.</text>
</comment>
<sequence length="648" mass="71695">MATVEEIVGQSAPRRIGEAPWPERQDYHPSPVDWRSEVIYFLLPDRFSDGRETERPLLDRTDLWAARPQGWRWDRWARSGRERYQGGTLSGVASRLEYLDDLGVTALWIGPVWKQRPVAGVEGAPAEPDDYHGYAVQDFLEVDPRLGSRADLVDLVKQAHARGIRVILDVLLNHSGETWDYDLGEEGAPRYERRPPYRESPAYAFGAWRDGRGGRLPHGASPSLPDHGVWPEELQHHDAYTRAGGDGGSFGPGGDEDPNAPYRRADWFSRDIDMPSRLQTMIQIYKYWIALADLDGLRVDTLKHVPLEHARAFCGAIREYAEQIGKSNFLIVGEVGGGDTIQEKYLKLVGQNLSAVLETGETRATLRSVAEGQTRAEDLFGRFTLPLDITHRALGSRYVSMLDDHDDLAIFPQSRFGSAESSPSRTVVGAGLLLFLLGIPCLYYGMEQGLTGPEQEERKWLPGWGVRDLAGDIYLREAMFGPDHPRVLGGHAPDPDLPGFGPFGTSGRHVFDQDNDVYQRVRMLLRARKEHPVLSAGRQYLRRLGRQDGSFTAPEPGEVVGWSRILADDEALCVINPGHASRTARLHVDAGINAGVTAFTVVANTAELGGGTKHPVGSTVPVLAAPDGARYVEIHDLPPLSVLVAVNR</sequence>
<dbReference type="Proteomes" id="UP001597368">
    <property type="component" value="Unassembled WGS sequence"/>
</dbReference>
<dbReference type="RefSeq" id="WP_379578736.1">
    <property type="nucleotide sequence ID" value="NZ_JBHUFV010000061.1"/>
</dbReference>
<dbReference type="Pfam" id="PF00128">
    <property type="entry name" value="Alpha-amylase"/>
    <property type="match status" value="2"/>
</dbReference>
<reference evidence="3" key="1">
    <citation type="journal article" date="2019" name="Int. J. Syst. Evol. Microbiol.">
        <title>The Global Catalogue of Microorganisms (GCM) 10K type strain sequencing project: providing services to taxonomists for standard genome sequencing and annotation.</title>
        <authorList>
            <consortium name="The Broad Institute Genomics Platform"/>
            <consortium name="The Broad Institute Genome Sequencing Center for Infectious Disease"/>
            <person name="Wu L."/>
            <person name="Ma J."/>
        </authorList>
    </citation>
    <scope>NUCLEOTIDE SEQUENCE [LARGE SCALE GENOMIC DNA]</scope>
    <source>
        <strain evidence="3">ICMP 6774ER</strain>
    </source>
</reference>
<dbReference type="PANTHER" id="PTHR10357:SF209">
    <property type="entry name" value="PERIPLASMIC ALPHA-AMYLASE"/>
    <property type="match status" value="1"/>
</dbReference>
<dbReference type="InterPro" id="IPR017853">
    <property type="entry name" value="GH"/>
</dbReference>
<dbReference type="PANTHER" id="PTHR10357">
    <property type="entry name" value="ALPHA-AMYLASE FAMILY MEMBER"/>
    <property type="match status" value="1"/>
</dbReference>
<keyword evidence="2" id="KW-0378">Hydrolase</keyword>
<protein>
    <submittedName>
        <fullName evidence="2">Alpha-amylase family glycosyl hydrolase</fullName>
    </submittedName>
</protein>
<dbReference type="EMBL" id="JBHUFV010000061">
    <property type="protein sequence ID" value="MFD1937497.1"/>
    <property type="molecule type" value="Genomic_DNA"/>
</dbReference>
<evidence type="ECO:0000313" key="2">
    <source>
        <dbReference type="EMBL" id="MFD1937497.1"/>
    </source>
</evidence>
<dbReference type="InterPro" id="IPR006047">
    <property type="entry name" value="GH13_cat_dom"/>
</dbReference>
<name>A0ABW4T950_9ACTN</name>
<proteinExistence type="predicted"/>
<keyword evidence="3" id="KW-1185">Reference proteome</keyword>
<organism evidence="2 3">
    <name type="scientific">Nonomuraea mangrovi</name>
    <dbReference type="NCBI Taxonomy" id="2316207"/>
    <lineage>
        <taxon>Bacteria</taxon>
        <taxon>Bacillati</taxon>
        <taxon>Actinomycetota</taxon>
        <taxon>Actinomycetes</taxon>
        <taxon>Streptosporangiales</taxon>
        <taxon>Streptosporangiaceae</taxon>
        <taxon>Nonomuraea</taxon>
    </lineage>
</organism>
<evidence type="ECO:0000259" key="1">
    <source>
        <dbReference type="SMART" id="SM00642"/>
    </source>
</evidence>
<dbReference type="SUPFAM" id="SSF51445">
    <property type="entry name" value="(Trans)glycosidases"/>
    <property type="match status" value="1"/>
</dbReference>
<dbReference type="GO" id="GO:0016787">
    <property type="term" value="F:hydrolase activity"/>
    <property type="evidence" value="ECO:0007669"/>
    <property type="project" value="UniProtKB-KW"/>
</dbReference>
<accession>A0ABW4T950</accession>
<dbReference type="Gene3D" id="3.20.20.80">
    <property type="entry name" value="Glycosidases"/>
    <property type="match status" value="1"/>
</dbReference>
<evidence type="ECO:0000313" key="3">
    <source>
        <dbReference type="Proteomes" id="UP001597368"/>
    </source>
</evidence>